<dbReference type="SUPFAM" id="SSF140415">
    <property type="entry name" value="YppE-like"/>
    <property type="match status" value="1"/>
</dbReference>
<dbReference type="RefSeq" id="WP_039645739.1">
    <property type="nucleotide sequence ID" value="NZ_CP008747.1"/>
</dbReference>
<dbReference type="Pfam" id="PF08807">
    <property type="entry name" value="DUF1798"/>
    <property type="match status" value="1"/>
</dbReference>
<dbReference type="EMBL" id="QXVO01000014">
    <property type="protein sequence ID" value="RIO46023.1"/>
    <property type="molecule type" value="Genomic_DNA"/>
</dbReference>
<dbReference type="InterPro" id="IPR014913">
    <property type="entry name" value="YppE-like"/>
</dbReference>
<dbReference type="GeneID" id="41073245"/>
<dbReference type="Gene3D" id="1.20.120.440">
    <property type="entry name" value="YppE-like"/>
    <property type="match status" value="1"/>
</dbReference>
<organism evidence="1 2">
    <name type="scientific">Staphylococcus hyicus</name>
    <dbReference type="NCBI Taxonomy" id="1284"/>
    <lineage>
        <taxon>Bacteria</taxon>
        <taxon>Bacillati</taxon>
        <taxon>Bacillota</taxon>
        <taxon>Bacilli</taxon>
        <taxon>Bacillales</taxon>
        <taxon>Staphylococcaceae</taxon>
        <taxon>Staphylococcus</taxon>
    </lineage>
</organism>
<dbReference type="InterPro" id="IPR023351">
    <property type="entry name" value="YppE-like_sf"/>
</dbReference>
<dbReference type="KEGG" id="shu:SHYC_07290"/>
<protein>
    <submittedName>
        <fullName evidence="1">DUF1798 family protein</fullName>
    </submittedName>
</protein>
<comment type="caution">
    <text evidence="1">The sequence shown here is derived from an EMBL/GenBank/DDBJ whole genome shotgun (WGS) entry which is preliminary data.</text>
</comment>
<accession>A0A0A8HTE8</accession>
<name>A0A0A8HTE8_STAHY</name>
<gene>
    <name evidence="1" type="ORF">BUZ57_06035</name>
</gene>
<evidence type="ECO:0000313" key="2">
    <source>
        <dbReference type="Proteomes" id="UP000285625"/>
    </source>
</evidence>
<dbReference type="STRING" id="1284.SHYC_07290"/>
<proteinExistence type="predicted"/>
<evidence type="ECO:0000313" key="1">
    <source>
        <dbReference type="EMBL" id="RIO46023.1"/>
    </source>
</evidence>
<sequence length="110" mass="13051">MYNDMIAVNQAIQQRFQLAKQGHTFNFETEIKPFVAKVDALVSSFKQQFHIVTSYPYFNSHKFNRFIQLIEEVSVECHYKNTSIKVFNDKIKVITHDLNYLKQMSEQKNV</sequence>
<dbReference type="Proteomes" id="UP000285625">
    <property type="component" value="Unassembled WGS sequence"/>
</dbReference>
<reference evidence="1 2" key="1">
    <citation type="journal article" date="2016" name="Front. Microbiol.">
        <title>Comprehensive Phylogenetic Analysis of Bovine Non-aureus Staphylococci Species Based on Whole-Genome Sequencing.</title>
        <authorList>
            <person name="Naushad S."/>
            <person name="Barkema H.W."/>
            <person name="Luby C."/>
            <person name="Condas L.A."/>
            <person name="Nobrega D.B."/>
            <person name="Carson D.A."/>
            <person name="De Buck J."/>
        </authorList>
    </citation>
    <scope>NUCLEOTIDE SEQUENCE [LARGE SCALE GENOMIC DNA]</scope>
    <source>
        <strain evidence="1 2">SNUC 5959</strain>
    </source>
</reference>
<dbReference type="HOGENOM" id="CLU_2132010_0_0_9"/>
<dbReference type="AlphaFoldDB" id="A0A0A8HTE8"/>